<dbReference type="KEGG" id="vg:2943590"/>
<evidence type="ECO:0000256" key="2">
    <source>
        <dbReference type="ARBA" id="ARBA00022844"/>
    </source>
</evidence>
<dbReference type="RefSeq" id="NP_938352.1">
    <property type="nucleotide sequence ID" value="NC_005179.1"/>
</dbReference>
<name>Q6TUS1_YMTV5</name>
<sequence>MDKLKILYNDFYEISKKYLEKETNTKTLDANFELDVSILMNLVPILEKKVTFICPSLTDENVILMMRYCNYKLFSFWFLKSGAVVKSVYNRLESNQEREHFKNVFKDILLNVQTLISLNNMYTSLKQDTAEIVSDSKKIIEIVNQIKNSTCDSSAYHLLQNNYSFIVKTINKILSDENYLLKMIAVFDSNLINDKDKLNEYREIFTISSNSIIYGIKCVSELEMPTIDIDNNKYVSFFKKVLGNVILFQNNNLNSHKFINVVSKLYVLIQQQLMTNPLVACLLTDVLDSIKTKISVDEIKQKGVRNFQSLIKFISENKSSYKLIISSEYIKREQQIIEILQTISNENKIEHNGKIIDISSLIKITKNRFFS</sequence>
<organismHost>
    <name type="scientific">Erythrocebus patas</name>
    <name type="common">Red guenon</name>
    <name type="synonym">Cercopithecus patas</name>
    <dbReference type="NCBI Taxonomy" id="9538"/>
</organismHost>
<dbReference type="Pfam" id="PF04924">
    <property type="entry name" value="Pox_A6"/>
    <property type="match status" value="1"/>
</dbReference>
<organism evidence="3 4">
    <name type="scientific">Yaba monkey tumor virus (strain VR587)</name>
    <name type="common">YMTV</name>
    <dbReference type="NCBI Taxonomy" id="928314"/>
    <lineage>
        <taxon>Viruses</taxon>
        <taxon>Varidnaviria</taxon>
        <taxon>Bamfordvirae</taxon>
        <taxon>Nucleocytoviricota</taxon>
        <taxon>Pokkesviricetes</taxon>
        <taxon>Chitovirales</taxon>
        <taxon>Poxviridae</taxon>
        <taxon>Chordopoxvirinae</taxon>
        <taxon>Yatapoxvirus</taxon>
        <taxon>Yatapoxvirus yabapox</taxon>
        <taxon>Yaba monkey tumor virus</taxon>
    </lineage>
</organism>
<protein>
    <submittedName>
        <fullName evidence="3">97L</fullName>
    </submittedName>
</protein>
<evidence type="ECO:0000313" key="4">
    <source>
        <dbReference type="Proteomes" id="UP000008596"/>
    </source>
</evidence>
<dbReference type="InterPro" id="IPR007008">
    <property type="entry name" value="Poxvirus_A6"/>
</dbReference>
<organismHost>
    <name type="scientific">Macaca</name>
    <name type="common">macaques</name>
    <dbReference type="NCBI Taxonomy" id="9539"/>
</organismHost>
<evidence type="ECO:0000256" key="1">
    <source>
        <dbReference type="ARBA" id="ARBA00004328"/>
    </source>
</evidence>
<keyword evidence="2" id="KW-0946">Virion</keyword>
<comment type="subcellular location">
    <subcellularLocation>
        <location evidence="1">Virion</location>
    </subcellularLocation>
</comment>
<dbReference type="GeneID" id="2943590"/>
<reference evidence="3 4" key="1">
    <citation type="journal article" date="1995" name="J. Gen. Virol.">
        <title>Identification and characterization of the thymidine kinase gene of Yaba virus.</title>
        <authorList>
            <person name="Amano H."/>
            <person name="Ueda Y."/>
            <person name="Miyamura T."/>
        </authorList>
    </citation>
    <scope>NUCLEOTIDE SEQUENCE [LARGE SCALE GENOMIC DNA]</scope>
    <source>
        <strain evidence="4">VR587</strain>
    </source>
</reference>
<dbReference type="GO" id="GO:0044423">
    <property type="term" value="C:virion component"/>
    <property type="evidence" value="ECO:0007669"/>
    <property type="project" value="UniProtKB-KW"/>
</dbReference>
<dbReference type="Proteomes" id="UP000008596">
    <property type="component" value="Segment"/>
</dbReference>
<organismHost>
    <name type="scientific">Papio hamadryas</name>
    <name type="common">Hamadryas baboon</name>
    <dbReference type="NCBI Taxonomy" id="9557"/>
</organismHost>
<evidence type="ECO:0000313" key="3">
    <source>
        <dbReference type="EMBL" id="AAR07453.1"/>
    </source>
</evidence>
<dbReference type="EMBL" id="AY386371">
    <property type="protein sequence ID" value="AAR07453.1"/>
    <property type="molecule type" value="Genomic_DNA"/>
</dbReference>
<organismHost>
    <name type="scientific">Homo sapiens</name>
    <name type="common">Human</name>
    <dbReference type="NCBI Taxonomy" id="9606"/>
</organismHost>
<keyword evidence="4" id="KW-1185">Reference proteome</keyword>
<reference evidence="3 4" key="2">
    <citation type="journal article" date="2003" name="J. Virol.">
        <title>Complete genomic sequence and comparative analysis of the tumorigenic poxvirus Yaba monkey tumor virus.</title>
        <authorList>
            <person name="Brunetti C.R."/>
            <person name="Amano H."/>
            <person name="Ueda Y."/>
            <person name="Qin J."/>
            <person name="Miyamura T."/>
            <person name="Suzuki T."/>
            <person name="Li X."/>
            <person name="Barrett J.W."/>
            <person name="McFadden G."/>
        </authorList>
    </citation>
    <scope>NUCLEOTIDE SEQUENCE [LARGE SCALE GENOMIC DNA]</scope>
    <source>
        <strain evidence="4">VR587</strain>
    </source>
</reference>
<proteinExistence type="predicted"/>
<accession>Q6TUS1</accession>
<reference evidence="3 4" key="3">
    <citation type="journal article" date="2003" name="Proc. Natl. Acad. Sci. U.S.A.">
        <title>A secreted high-affinity inhibitor of human TNF from Tanapox virus.</title>
        <authorList>
            <person name="Brunetti C.R."/>
            <person name="Paulose-Murphy M."/>
            <person name="Singh R."/>
            <person name="Qin J."/>
            <person name="Barrett J.W."/>
            <person name="Tardivel A."/>
            <person name="Schneider P."/>
            <person name="Essani K."/>
            <person name="McFadden G."/>
        </authorList>
    </citation>
    <scope>NUCLEOTIDE SEQUENCE [LARGE SCALE GENOMIC DNA]</scope>
    <source>
        <strain evidence="4">VR587</strain>
    </source>
</reference>